<dbReference type="EMBL" id="AP023326">
    <property type="protein sequence ID" value="BCI67889.1"/>
    <property type="molecule type" value="Genomic_DNA"/>
</dbReference>
<evidence type="ECO:0000313" key="2">
    <source>
        <dbReference type="EMBL" id="BCI66059.1"/>
    </source>
</evidence>
<evidence type="ECO:0000313" key="1">
    <source>
        <dbReference type="EMBL" id="BCI65407.1"/>
    </source>
</evidence>
<evidence type="ECO:0000313" key="7">
    <source>
        <dbReference type="Proteomes" id="UP000515220"/>
    </source>
</evidence>
<gene>
    <name evidence="1" type="ORF">AAJCM20276_00310</name>
    <name evidence="2" type="ORF">AAJCM20276_06830</name>
    <name evidence="3" type="ORF">AAJCM20276_13010</name>
    <name evidence="4" type="ORF">AAJCM20276_21180</name>
    <name evidence="5" type="ORF">AAJCM20276_22450</name>
    <name evidence="6" type="ORF">AAJCM20276_25130</name>
</gene>
<dbReference type="EMBL" id="AP023326">
    <property type="protein sequence ID" value="BCI66677.1"/>
    <property type="molecule type" value="Genomic_DNA"/>
</dbReference>
<evidence type="ECO:0000313" key="5">
    <source>
        <dbReference type="EMBL" id="BCI67621.1"/>
    </source>
</evidence>
<dbReference type="EMBL" id="AP023326">
    <property type="protein sequence ID" value="BCI67494.1"/>
    <property type="molecule type" value="Genomic_DNA"/>
</dbReference>
<proteinExistence type="predicted"/>
<dbReference type="Proteomes" id="UP000515220">
    <property type="component" value="Chromosome"/>
</dbReference>
<dbReference type="EMBL" id="AP023326">
    <property type="protein sequence ID" value="BCI66059.1"/>
    <property type="molecule type" value="Genomic_DNA"/>
</dbReference>
<sequence length="60" mass="6304">MGANHGAIEHMLPVISQAKVYKGLQQGIPHTLFGPTAKPDINRVPFAVAFMHVPPGASSA</sequence>
<dbReference type="EMBL" id="AP023326">
    <property type="protein sequence ID" value="BCI67621.1"/>
    <property type="molecule type" value="Genomic_DNA"/>
</dbReference>
<evidence type="ECO:0000313" key="4">
    <source>
        <dbReference type="EMBL" id="BCI67494.1"/>
    </source>
</evidence>
<evidence type="ECO:0000313" key="3">
    <source>
        <dbReference type="EMBL" id="BCI66677.1"/>
    </source>
</evidence>
<accession>A0A6S6PFJ5</accession>
<organism evidence="2 7">
    <name type="scientific">Acetobacter aceti</name>
    <dbReference type="NCBI Taxonomy" id="435"/>
    <lineage>
        <taxon>Bacteria</taxon>
        <taxon>Pseudomonadati</taxon>
        <taxon>Pseudomonadota</taxon>
        <taxon>Alphaproteobacteria</taxon>
        <taxon>Acetobacterales</taxon>
        <taxon>Acetobacteraceae</taxon>
        <taxon>Acetobacter</taxon>
        <taxon>Acetobacter subgen. Acetobacter</taxon>
    </lineage>
</organism>
<dbReference type="EMBL" id="AP023326">
    <property type="protein sequence ID" value="BCI65407.1"/>
    <property type="molecule type" value="Genomic_DNA"/>
</dbReference>
<protein>
    <submittedName>
        <fullName evidence="2">Uncharacterized protein</fullName>
    </submittedName>
</protein>
<reference evidence="2 7" key="1">
    <citation type="submission" date="2020-07" db="EMBL/GenBank/DDBJ databases">
        <title>Complete Genome Sequence of an acetic acid bacterium, Acetobacter aceti JCM20276.</title>
        <authorList>
            <person name="Hirose Y."/>
            <person name="Mihara H."/>
        </authorList>
    </citation>
    <scope>NUCLEOTIDE SEQUENCE [LARGE SCALE GENOMIC DNA]</scope>
    <source>
        <strain evidence="2 7">JCM20276</strain>
    </source>
</reference>
<evidence type="ECO:0000313" key="6">
    <source>
        <dbReference type="EMBL" id="BCI67889.1"/>
    </source>
</evidence>
<name>A0A6S6PFJ5_ACEAC</name>
<dbReference type="AlphaFoldDB" id="A0A6S6PFJ5"/>